<keyword evidence="4" id="KW-0804">Transcription</keyword>
<name>A0A397AFI7_APHAT</name>
<dbReference type="GO" id="GO:0006352">
    <property type="term" value="P:DNA-templated transcription initiation"/>
    <property type="evidence" value="ECO:0007669"/>
    <property type="project" value="InterPro"/>
</dbReference>
<feature type="region of interest" description="Disordered" evidence="6">
    <location>
        <begin position="389"/>
        <end position="451"/>
    </location>
</feature>
<feature type="non-terminal residue" evidence="7">
    <location>
        <position position="503"/>
    </location>
</feature>
<dbReference type="GO" id="GO:0003677">
    <property type="term" value="F:DNA binding"/>
    <property type="evidence" value="ECO:0007669"/>
    <property type="project" value="UniProtKB-KW"/>
</dbReference>
<feature type="compositionally biased region" description="Basic and acidic residues" evidence="6">
    <location>
        <begin position="431"/>
        <end position="440"/>
    </location>
</feature>
<organism evidence="7 8">
    <name type="scientific">Aphanomyces astaci</name>
    <name type="common">Crayfish plague agent</name>
    <dbReference type="NCBI Taxonomy" id="112090"/>
    <lineage>
        <taxon>Eukaryota</taxon>
        <taxon>Sar</taxon>
        <taxon>Stramenopiles</taxon>
        <taxon>Oomycota</taxon>
        <taxon>Saprolegniomycetes</taxon>
        <taxon>Saprolegniales</taxon>
        <taxon>Verrucalvaceae</taxon>
        <taxon>Aphanomyces</taxon>
    </lineage>
</organism>
<comment type="similarity">
    <text evidence="2">Belongs to the TBP family.</text>
</comment>
<dbReference type="CDD" id="cd04516">
    <property type="entry name" value="TBP_eukaryotes"/>
    <property type="match status" value="1"/>
</dbReference>
<dbReference type="InterPro" id="IPR000814">
    <property type="entry name" value="TBP"/>
</dbReference>
<dbReference type="Gene3D" id="3.30.310.10">
    <property type="entry name" value="TATA-Binding Protein"/>
    <property type="match status" value="2"/>
</dbReference>
<dbReference type="EMBL" id="QUTA01007576">
    <property type="protein sequence ID" value="RHY06540.1"/>
    <property type="molecule type" value="Genomic_DNA"/>
</dbReference>
<evidence type="ECO:0000313" key="8">
    <source>
        <dbReference type="Proteomes" id="UP000266239"/>
    </source>
</evidence>
<keyword evidence="3" id="KW-0238">DNA-binding</keyword>
<comment type="subcellular location">
    <subcellularLocation>
        <location evidence="1">Nucleus</location>
    </subcellularLocation>
</comment>
<evidence type="ECO:0000313" key="7">
    <source>
        <dbReference type="EMBL" id="RHY06540.1"/>
    </source>
</evidence>
<evidence type="ECO:0000256" key="6">
    <source>
        <dbReference type="SAM" id="MobiDB-lite"/>
    </source>
</evidence>
<evidence type="ECO:0000256" key="2">
    <source>
        <dbReference type="ARBA" id="ARBA00005560"/>
    </source>
</evidence>
<feature type="region of interest" description="Disordered" evidence="6">
    <location>
        <begin position="313"/>
        <end position="359"/>
    </location>
</feature>
<evidence type="ECO:0000256" key="5">
    <source>
        <dbReference type="ARBA" id="ARBA00023242"/>
    </source>
</evidence>
<dbReference type="SUPFAM" id="SSF55945">
    <property type="entry name" value="TATA-box binding protein-like"/>
    <property type="match status" value="2"/>
</dbReference>
<sequence length="503" mass="56771">MATPRQESLLQIVDAHQALQVGDEWSSERLVLHVKYACTMSLFYSMTLRSQSCRNIVGTIDVKTPLDLKTIALHARNAEYNPKKFAAVIMRLRDPKTTALMFSSGKVECIIHRYPPTMSSTEANCRLAARKYCRVLQKLNFPAQYDMFKICNIMGTSDVRFPIRLEGLLNDHSRFCTYEPELFSGLIFKLVDPKLTFLIFVSGKLVICGAKVRYDPRETTLIHEGSNNHHNCMTRRPRLDSSVSLEMPPPEMLQRSVTSVSDDKPPASPTAHRRNSRQYSLPVALTNPDLPRVVPISIQTRGIPLKGQAIAIATSPHSNKDGRHTRIPAHRRGPHSSTDSDDEYSRSRRQMFPQSPKRHVTSYSLYLPDSCSGLKDQFLRIKERFTKPVVEQPGTSSRSDVTATTTTGPATSSPTASASPEKPKTNSWRGMDPHDRRRVTADSGGWIDPRDLLDPTRNEEIAMNPMELMHELTKLNASAQKLFADDPWSHGAERWVLEESHLR</sequence>
<dbReference type="PANTHER" id="PTHR10126">
    <property type="entry name" value="TATA-BOX BINDING PROTEIN"/>
    <property type="match status" value="1"/>
</dbReference>
<protein>
    <submittedName>
        <fullName evidence="7">Uncharacterized protein</fullName>
    </submittedName>
</protein>
<dbReference type="Proteomes" id="UP000266239">
    <property type="component" value="Unassembled WGS sequence"/>
</dbReference>
<gene>
    <name evidence="7" type="ORF">DYB25_011888</name>
</gene>
<feature type="region of interest" description="Disordered" evidence="6">
    <location>
        <begin position="241"/>
        <end position="283"/>
    </location>
</feature>
<evidence type="ECO:0000256" key="3">
    <source>
        <dbReference type="ARBA" id="ARBA00023125"/>
    </source>
</evidence>
<dbReference type="Pfam" id="PF00352">
    <property type="entry name" value="TBP"/>
    <property type="match status" value="2"/>
</dbReference>
<feature type="compositionally biased region" description="Basic residues" evidence="6">
    <location>
        <begin position="325"/>
        <end position="334"/>
    </location>
</feature>
<evidence type="ECO:0000256" key="1">
    <source>
        <dbReference type="ARBA" id="ARBA00004123"/>
    </source>
</evidence>
<dbReference type="VEuPathDB" id="FungiDB:H257_14389"/>
<dbReference type="AlphaFoldDB" id="A0A397AFI7"/>
<reference evidence="7 8" key="1">
    <citation type="submission" date="2018-08" db="EMBL/GenBank/DDBJ databases">
        <title>Aphanomyces genome sequencing and annotation.</title>
        <authorList>
            <person name="Minardi D."/>
            <person name="Oidtmann B."/>
            <person name="Van Der Giezen M."/>
            <person name="Studholme D.J."/>
        </authorList>
    </citation>
    <scope>NUCLEOTIDE SEQUENCE [LARGE SCALE GENOMIC DNA]</scope>
    <source>
        <strain evidence="7 8">Yx</strain>
    </source>
</reference>
<dbReference type="GO" id="GO:0005634">
    <property type="term" value="C:nucleus"/>
    <property type="evidence" value="ECO:0007669"/>
    <property type="project" value="UniProtKB-SubCell"/>
</dbReference>
<proteinExistence type="inferred from homology"/>
<comment type="caution">
    <text evidence="7">The sequence shown here is derived from an EMBL/GenBank/DDBJ whole genome shotgun (WGS) entry which is preliminary data.</text>
</comment>
<dbReference type="InterPro" id="IPR012295">
    <property type="entry name" value="TBP_dom_sf"/>
</dbReference>
<keyword evidence="5" id="KW-0539">Nucleus</keyword>
<dbReference type="InterPro" id="IPR033710">
    <property type="entry name" value="TBP_eukaryotic"/>
</dbReference>
<dbReference type="PRINTS" id="PR00686">
    <property type="entry name" value="TIFACTORIID"/>
</dbReference>
<evidence type="ECO:0000256" key="4">
    <source>
        <dbReference type="ARBA" id="ARBA00023163"/>
    </source>
</evidence>
<accession>A0A397AFI7</accession>
<feature type="compositionally biased region" description="Low complexity" evidence="6">
    <location>
        <begin position="402"/>
        <end position="420"/>
    </location>
</feature>
<dbReference type="VEuPathDB" id="FungiDB:H257_14390"/>